<keyword evidence="1" id="KW-0812">Transmembrane</keyword>
<proteinExistence type="predicted"/>
<evidence type="ECO:0000313" key="2">
    <source>
        <dbReference type="EMBL" id="GIG36736.1"/>
    </source>
</evidence>
<feature type="transmembrane region" description="Helical" evidence="1">
    <location>
        <begin position="105"/>
        <end position="129"/>
    </location>
</feature>
<dbReference type="AlphaFoldDB" id="A0A919PBQ4"/>
<feature type="transmembrane region" description="Helical" evidence="1">
    <location>
        <begin position="60"/>
        <end position="93"/>
    </location>
</feature>
<keyword evidence="1" id="KW-1133">Transmembrane helix</keyword>
<comment type="caution">
    <text evidence="2">The sequence shown here is derived from an EMBL/GenBank/DDBJ whole genome shotgun (WGS) entry which is preliminary data.</text>
</comment>
<keyword evidence="1" id="KW-0472">Membrane</keyword>
<name>A0A919PBQ4_9CELL</name>
<evidence type="ECO:0000256" key="1">
    <source>
        <dbReference type="SAM" id="Phobius"/>
    </source>
</evidence>
<sequence length="237" mass="24855">MLLTAVTTAGDVPGDGPVAFRVVMGLVLAVTLASQGWVVSRALRGDTEALRRVQSQPQMAMLFSGDVAVLARAVVPASALTAWSCLGVAGIVLLFPSGPPGPFTAVWLLGIVVLSVVFLVAVATGRPAVLISPPFRGRSKDEIRAWFAADDRARARDAALRQQVARARARGLPAGDAGYVGALLRTRGEEAALRTLCELLAEQDVALDPSDRAVLESLGTEVDVPVSELLGTRVERP</sequence>
<dbReference type="EMBL" id="BONO01000015">
    <property type="protein sequence ID" value="GIG36736.1"/>
    <property type="molecule type" value="Genomic_DNA"/>
</dbReference>
<dbReference type="RefSeq" id="WP_203668763.1">
    <property type="nucleotide sequence ID" value="NZ_BONO01000015.1"/>
</dbReference>
<gene>
    <name evidence="2" type="ORF">Cpa01nite_21170</name>
</gene>
<organism evidence="2 3">
    <name type="scientific">Cellulomonas pakistanensis</name>
    <dbReference type="NCBI Taxonomy" id="992287"/>
    <lineage>
        <taxon>Bacteria</taxon>
        <taxon>Bacillati</taxon>
        <taxon>Actinomycetota</taxon>
        <taxon>Actinomycetes</taxon>
        <taxon>Micrococcales</taxon>
        <taxon>Cellulomonadaceae</taxon>
        <taxon>Cellulomonas</taxon>
    </lineage>
</organism>
<feature type="transmembrane region" description="Helical" evidence="1">
    <location>
        <begin position="18"/>
        <end position="39"/>
    </location>
</feature>
<evidence type="ECO:0000313" key="3">
    <source>
        <dbReference type="Proteomes" id="UP000642125"/>
    </source>
</evidence>
<dbReference type="Proteomes" id="UP000642125">
    <property type="component" value="Unassembled WGS sequence"/>
</dbReference>
<keyword evidence="3" id="KW-1185">Reference proteome</keyword>
<reference evidence="2" key="1">
    <citation type="submission" date="2021-01" db="EMBL/GenBank/DDBJ databases">
        <title>Whole genome shotgun sequence of Cellulomonas pakistanensis NBRC 110800.</title>
        <authorList>
            <person name="Komaki H."/>
            <person name="Tamura T."/>
        </authorList>
    </citation>
    <scope>NUCLEOTIDE SEQUENCE</scope>
    <source>
        <strain evidence="2">NBRC 110800</strain>
    </source>
</reference>
<accession>A0A919PBQ4</accession>
<protein>
    <submittedName>
        <fullName evidence="2">Uncharacterized protein</fullName>
    </submittedName>
</protein>